<evidence type="ECO:0000256" key="2">
    <source>
        <dbReference type="ARBA" id="ARBA00022692"/>
    </source>
</evidence>
<evidence type="ECO:0000256" key="5">
    <source>
        <dbReference type="ARBA" id="ARBA00022989"/>
    </source>
</evidence>
<feature type="transmembrane region" description="Helical" evidence="7">
    <location>
        <begin position="198"/>
        <end position="219"/>
    </location>
</feature>
<reference evidence="9 10" key="1">
    <citation type="submission" date="2024-08" db="EMBL/GenBank/DDBJ databases">
        <authorList>
            <person name="Ishaq N."/>
        </authorList>
    </citation>
    <scope>NUCLEOTIDE SEQUENCE [LARGE SCALE GENOMIC DNA]</scope>
    <source>
        <strain evidence="9 10">DSM 18651</strain>
    </source>
</reference>
<dbReference type="PANTHER" id="PTHR24221">
    <property type="entry name" value="ATP-BINDING CASSETTE SUB-FAMILY B"/>
    <property type="match status" value="1"/>
</dbReference>
<dbReference type="Proteomes" id="UP001569428">
    <property type="component" value="Unassembled WGS sequence"/>
</dbReference>
<organism evidence="9 10">
    <name type="scientific">Microbulbifer epialgicus</name>
    <dbReference type="NCBI Taxonomy" id="393907"/>
    <lineage>
        <taxon>Bacteria</taxon>
        <taxon>Pseudomonadati</taxon>
        <taxon>Pseudomonadota</taxon>
        <taxon>Gammaproteobacteria</taxon>
        <taxon>Cellvibrionales</taxon>
        <taxon>Microbulbiferaceae</taxon>
        <taxon>Microbulbifer</taxon>
    </lineage>
</organism>
<feature type="transmembrane region" description="Helical" evidence="7">
    <location>
        <begin position="416"/>
        <end position="434"/>
    </location>
</feature>
<name>A0ABV4P5M5_9GAMM</name>
<dbReference type="InterPro" id="IPR039421">
    <property type="entry name" value="Type_1_exporter"/>
</dbReference>
<dbReference type="RefSeq" id="WP_371841480.1">
    <property type="nucleotide sequence ID" value="NZ_JBGMEK010000119.1"/>
</dbReference>
<dbReference type="PROSITE" id="PS00211">
    <property type="entry name" value="ABC_TRANSPORTER_1"/>
    <property type="match status" value="1"/>
</dbReference>
<dbReference type="CDD" id="cd03228">
    <property type="entry name" value="ABCC_MRP_Like"/>
    <property type="match status" value="1"/>
</dbReference>
<evidence type="ECO:0000256" key="6">
    <source>
        <dbReference type="ARBA" id="ARBA00023136"/>
    </source>
</evidence>
<comment type="subcellular location">
    <subcellularLocation>
        <location evidence="1">Cell membrane</location>
        <topology evidence="1">Multi-pass membrane protein</topology>
    </subcellularLocation>
</comment>
<feature type="domain" description="ABC transporter" evidence="8">
    <location>
        <begin position="512"/>
        <end position="710"/>
    </location>
</feature>
<keyword evidence="5 7" id="KW-1133">Transmembrane helix</keyword>
<dbReference type="InterPro" id="IPR036640">
    <property type="entry name" value="ABC1_TM_sf"/>
</dbReference>
<evidence type="ECO:0000256" key="7">
    <source>
        <dbReference type="SAM" id="Phobius"/>
    </source>
</evidence>
<dbReference type="PROSITE" id="PS50893">
    <property type="entry name" value="ABC_TRANSPORTER_2"/>
    <property type="match status" value="1"/>
</dbReference>
<comment type="caution">
    <text evidence="9">The sequence shown here is derived from an EMBL/GenBank/DDBJ whole genome shotgun (WGS) entry which is preliminary data.</text>
</comment>
<evidence type="ECO:0000313" key="9">
    <source>
        <dbReference type="EMBL" id="MFA0813668.1"/>
    </source>
</evidence>
<keyword evidence="4 9" id="KW-0067">ATP-binding</keyword>
<keyword evidence="2 7" id="KW-0812">Transmembrane</keyword>
<keyword evidence="3" id="KW-0547">Nucleotide-binding</keyword>
<protein>
    <submittedName>
        <fullName evidence="9">ATP-binding cassette domain-containing protein</fullName>
    </submittedName>
</protein>
<evidence type="ECO:0000259" key="8">
    <source>
        <dbReference type="PROSITE" id="PS50893"/>
    </source>
</evidence>
<feature type="transmembrane region" description="Helical" evidence="7">
    <location>
        <begin position="440"/>
        <end position="458"/>
    </location>
</feature>
<dbReference type="SUPFAM" id="SSF52540">
    <property type="entry name" value="P-loop containing nucleoside triphosphate hydrolases"/>
    <property type="match status" value="1"/>
</dbReference>
<evidence type="ECO:0000313" key="10">
    <source>
        <dbReference type="Proteomes" id="UP001569428"/>
    </source>
</evidence>
<keyword evidence="6 7" id="KW-0472">Membrane</keyword>
<proteinExistence type="predicted"/>
<dbReference type="InterPro" id="IPR003439">
    <property type="entry name" value="ABC_transporter-like_ATP-bd"/>
</dbReference>
<dbReference type="SUPFAM" id="SSF90123">
    <property type="entry name" value="ABC transporter transmembrane region"/>
    <property type="match status" value="1"/>
</dbReference>
<gene>
    <name evidence="9" type="ORF">ACCI49_22525</name>
</gene>
<dbReference type="EMBL" id="JBGMEK010000119">
    <property type="protein sequence ID" value="MFA0813668.1"/>
    <property type="molecule type" value="Genomic_DNA"/>
</dbReference>
<evidence type="ECO:0000256" key="4">
    <source>
        <dbReference type="ARBA" id="ARBA00022840"/>
    </source>
</evidence>
<dbReference type="InterPro" id="IPR017871">
    <property type="entry name" value="ABC_transporter-like_CS"/>
</dbReference>
<dbReference type="Pfam" id="PF00005">
    <property type="entry name" value="ABC_tran"/>
    <property type="match status" value="1"/>
</dbReference>
<sequence>MSTEGSANNLRAQCWPVTQLESALQTLARHCGLKPAISGCSAFEAGTDADSRLQASAEALDIQIERVSCSYGELSQMLLQAAPALVRLRFDDEEYFVALCGGNRRQLHLLTPALQLVEVCPRQVIAQLSHKQETPQRERISRLLDSANIQGRRRERATEALLKENLVGLQLDECWLLRQPAHRSFWQQLRLRGQHWQFTGMLACHTVQMALFMASWWVIGRAVLSGYIDTGWLTAWVLLVATQIPLSLLTAHLRGSVSVEVGTLLKQRLLASALRIDPGRVRHMGTGQVLGRVYDAENIEASALQGGFLLLLGMVEWLMAALVLMLGAGGPAHLLVVPLFLLIAIFLGRAQYHCRRRWTAQRLSMTDRLIEKMLGHRTRLIQQAQANWHRGEDRELSEYLQSSTEMDNSTVRMIALLPRIWLLLGAVGLVPAFVGGDVSSAQLAVAFGGILLGYRAVLKCMNGFTNALSALVAWEKVRELFALEAPQGVALASATRVSGADDDGHTVGQPVCYLRDLYFSYPNNEKPALSNCNLSIYPGDRLLLQGASGSGKSTLVNIITGFQEPSDGLLLINGYDRTSIGQDQWRKLVATAPQFYENHVLGDSFLFNLLMGDEWPPRKGSLRKAYTICDELGLTPLIQKMPAGMLQTVGEMGWRLSHGEMSRLFIARALLQNAELVVLDESFAALDPENLRMAVACVQKHANTLLVIAHP</sequence>
<dbReference type="Gene3D" id="1.20.1560.10">
    <property type="entry name" value="ABC transporter type 1, transmembrane domain"/>
    <property type="match status" value="1"/>
</dbReference>
<dbReference type="Gene3D" id="3.40.50.300">
    <property type="entry name" value="P-loop containing nucleotide triphosphate hydrolases"/>
    <property type="match status" value="1"/>
</dbReference>
<accession>A0ABV4P5M5</accession>
<dbReference type="InterPro" id="IPR027417">
    <property type="entry name" value="P-loop_NTPase"/>
</dbReference>
<dbReference type="PANTHER" id="PTHR24221:SF654">
    <property type="entry name" value="ATP-BINDING CASSETTE SUB-FAMILY B MEMBER 6"/>
    <property type="match status" value="1"/>
</dbReference>
<feature type="transmembrane region" description="Helical" evidence="7">
    <location>
        <begin position="231"/>
        <end position="249"/>
    </location>
</feature>
<feature type="transmembrane region" description="Helical" evidence="7">
    <location>
        <begin position="308"/>
        <end position="328"/>
    </location>
</feature>
<evidence type="ECO:0000256" key="3">
    <source>
        <dbReference type="ARBA" id="ARBA00022741"/>
    </source>
</evidence>
<keyword evidence="10" id="KW-1185">Reference proteome</keyword>
<evidence type="ECO:0000256" key="1">
    <source>
        <dbReference type="ARBA" id="ARBA00004651"/>
    </source>
</evidence>
<dbReference type="GO" id="GO:0005524">
    <property type="term" value="F:ATP binding"/>
    <property type="evidence" value="ECO:0007669"/>
    <property type="project" value="UniProtKB-KW"/>
</dbReference>